<feature type="transmembrane region" description="Helical" evidence="1">
    <location>
        <begin position="109"/>
        <end position="129"/>
    </location>
</feature>
<organism evidence="2">
    <name type="scientific">Hexamita inflata</name>
    <dbReference type="NCBI Taxonomy" id="28002"/>
    <lineage>
        <taxon>Eukaryota</taxon>
        <taxon>Metamonada</taxon>
        <taxon>Diplomonadida</taxon>
        <taxon>Hexamitidae</taxon>
        <taxon>Hexamitinae</taxon>
        <taxon>Hexamita</taxon>
    </lineage>
</organism>
<dbReference type="Gene3D" id="1.20.1250.20">
    <property type="entry name" value="MFS general substrate transporter like domains"/>
    <property type="match status" value="1"/>
</dbReference>
<reference evidence="2" key="1">
    <citation type="submission" date="2023-06" db="EMBL/GenBank/DDBJ databases">
        <authorList>
            <person name="Kurt Z."/>
        </authorList>
    </citation>
    <scope>NUCLEOTIDE SEQUENCE</scope>
</reference>
<evidence type="ECO:0000256" key="1">
    <source>
        <dbReference type="SAM" id="Phobius"/>
    </source>
</evidence>
<evidence type="ECO:0000313" key="3">
    <source>
        <dbReference type="EMBL" id="CAL6101374.1"/>
    </source>
</evidence>
<dbReference type="EMBL" id="CAXDID020000543">
    <property type="protein sequence ID" value="CAL6101374.1"/>
    <property type="molecule type" value="Genomic_DNA"/>
</dbReference>
<feature type="transmembrane region" description="Helical" evidence="1">
    <location>
        <begin position="141"/>
        <end position="159"/>
    </location>
</feature>
<feature type="transmembrane region" description="Helical" evidence="1">
    <location>
        <begin position="76"/>
        <end position="97"/>
    </location>
</feature>
<feature type="transmembrane region" description="Helical" evidence="1">
    <location>
        <begin position="165"/>
        <end position="190"/>
    </location>
</feature>
<dbReference type="Proteomes" id="UP001642409">
    <property type="component" value="Unassembled WGS sequence"/>
</dbReference>
<protein>
    <submittedName>
        <fullName evidence="2">Major facilitator superfamily protein</fullName>
    </submittedName>
    <submittedName>
        <fullName evidence="3">Major_facilitator superfamily protein</fullName>
    </submittedName>
</protein>
<proteinExistence type="predicted"/>
<sequence>MIILSISSSQIDVTNYLANDKQKILQYTIITICKTFHAWLEPKISYIREDTMHNNKLIFSILDLKNHSVTYYKNPVVSYLVANICSFYIGTGFGYLLPQTFMFYGHPASQTGVITMAAAIGMLTISLFLPKLSKRFLNKHIMVASFSVNVFTLVCAIIFSSNVYAFIGIMLIYQIVYTFFSQLIFPITLLSVPPQFTSQMSAVPTTARTLAQGVTMCTVSMIMQVSYDSMKTGEGDKRAWANAMRINMIVFLFFQIIGLILLVFRTGYAKNENGKRGFRADKVRQLKIMNGVEENSVLLRENVEGK</sequence>
<gene>
    <name evidence="2" type="ORF">HINF_LOCUS17973</name>
    <name evidence="3" type="ORF">HINF_LOCUS71160</name>
</gene>
<keyword evidence="1" id="KW-1133">Transmembrane helix</keyword>
<keyword evidence="1" id="KW-0472">Membrane</keyword>
<name>A0AA86U4D1_9EUKA</name>
<keyword evidence="1" id="KW-0812">Transmembrane</keyword>
<keyword evidence="4" id="KW-1185">Reference proteome</keyword>
<dbReference type="InterPro" id="IPR036259">
    <property type="entry name" value="MFS_trans_sf"/>
</dbReference>
<evidence type="ECO:0000313" key="4">
    <source>
        <dbReference type="Proteomes" id="UP001642409"/>
    </source>
</evidence>
<dbReference type="AlphaFoldDB" id="A0AA86U4D1"/>
<comment type="caution">
    <text evidence="2">The sequence shown here is derived from an EMBL/GenBank/DDBJ whole genome shotgun (WGS) entry which is preliminary data.</text>
</comment>
<feature type="transmembrane region" description="Helical" evidence="1">
    <location>
        <begin position="247"/>
        <end position="268"/>
    </location>
</feature>
<dbReference type="EMBL" id="CATOUU010000461">
    <property type="protein sequence ID" value="CAI9930328.1"/>
    <property type="molecule type" value="Genomic_DNA"/>
</dbReference>
<reference evidence="3 4" key="2">
    <citation type="submission" date="2024-07" db="EMBL/GenBank/DDBJ databases">
        <authorList>
            <person name="Akdeniz Z."/>
        </authorList>
    </citation>
    <scope>NUCLEOTIDE SEQUENCE [LARGE SCALE GENOMIC DNA]</scope>
</reference>
<accession>A0AA86U4D1</accession>
<dbReference type="SUPFAM" id="SSF103473">
    <property type="entry name" value="MFS general substrate transporter"/>
    <property type="match status" value="1"/>
</dbReference>
<evidence type="ECO:0000313" key="2">
    <source>
        <dbReference type="EMBL" id="CAI9930328.1"/>
    </source>
</evidence>